<evidence type="ECO:0000313" key="5">
    <source>
        <dbReference type="EMBL" id="GET40119.1"/>
    </source>
</evidence>
<proteinExistence type="inferred from homology"/>
<evidence type="ECO:0000256" key="2">
    <source>
        <dbReference type="ARBA" id="ARBA00022679"/>
    </source>
</evidence>
<dbReference type="EMBL" id="BLAY01000082">
    <property type="protein sequence ID" value="GET40119.1"/>
    <property type="molecule type" value="Genomic_DNA"/>
</dbReference>
<reference evidence="5" key="1">
    <citation type="submission" date="2019-10" db="EMBL/GenBank/DDBJ databases">
        <title>Draft genome sequece of Microseira wollei NIES-4236.</title>
        <authorList>
            <person name="Yamaguchi H."/>
            <person name="Suzuki S."/>
            <person name="Kawachi M."/>
        </authorList>
    </citation>
    <scope>NUCLEOTIDE SEQUENCE</scope>
    <source>
        <strain evidence="5">NIES-4236</strain>
    </source>
</reference>
<gene>
    <name evidence="5" type="ORF">MiSe_49270</name>
</gene>
<dbReference type="CDD" id="cd07808">
    <property type="entry name" value="ASKHA_NBD_FGGY_EcXK-like"/>
    <property type="match status" value="1"/>
</dbReference>
<dbReference type="SUPFAM" id="SSF53067">
    <property type="entry name" value="Actin-like ATPase domain"/>
    <property type="match status" value="2"/>
</dbReference>
<dbReference type="InterPro" id="IPR018484">
    <property type="entry name" value="FGGY_N"/>
</dbReference>
<accession>A0AAV3WJD3</accession>
<dbReference type="InterPro" id="IPR043129">
    <property type="entry name" value="ATPase_NBD"/>
</dbReference>
<keyword evidence="6" id="KW-1185">Reference proteome</keyword>
<dbReference type="PANTHER" id="PTHR43095:SF5">
    <property type="entry name" value="XYLULOSE KINASE"/>
    <property type="match status" value="1"/>
</dbReference>
<dbReference type="GO" id="GO:0016301">
    <property type="term" value="F:kinase activity"/>
    <property type="evidence" value="ECO:0007669"/>
    <property type="project" value="UniProtKB-KW"/>
</dbReference>
<feature type="domain" description="Carbohydrate kinase FGGY N-terminal" evidence="4">
    <location>
        <begin position="1"/>
        <end position="240"/>
    </location>
</feature>
<dbReference type="GO" id="GO:0005975">
    <property type="term" value="P:carbohydrate metabolic process"/>
    <property type="evidence" value="ECO:0007669"/>
    <property type="project" value="InterPro"/>
</dbReference>
<evidence type="ECO:0000313" key="6">
    <source>
        <dbReference type="Proteomes" id="UP001050975"/>
    </source>
</evidence>
<dbReference type="InterPro" id="IPR050406">
    <property type="entry name" value="FGGY_Carb_Kinase"/>
</dbReference>
<comment type="caution">
    <text evidence="5">The sequence shown here is derived from an EMBL/GenBank/DDBJ whole genome shotgun (WGS) entry which is preliminary data.</text>
</comment>
<name>A0AAV3WJD3_9CYAN</name>
<protein>
    <submittedName>
        <fullName evidence="5">Xylulokinase</fullName>
    </submittedName>
</protein>
<dbReference type="Pfam" id="PF00370">
    <property type="entry name" value="FGGY_N"/>
    <property type="match status" value="1"/>
</dbReference>
<evidence type="ECO:0000256" key="1">
    <source>
        <dbReference type="ARBA" id="ARBA00009156"/>
    </source>
</evidence>
<evidence type="ECO:0000259" key="4">
    <source>
        <dbReference type="Pfam" id="PF00370"/>
    </source>
</evidence>
<organism evidence="5 6">
    <name type="scientific">Microseira wollei NIES-4236</name>
    <dbReference type="NCBI Taxonomy" id="2530354"/>
    <lineage>
        <taxon>Bacteria</taxon>
        <taxon>Bacillati</taxon>
        <taxon>Cyanobacteriota</taxon>
        <taxon>Cyanophyceae</taxon>
        <taxon>Oscillatoriophycideae</taxon>
        <taxon>Aerosakkonematales</taxon>
        <taxon>Aerosakkonemataceae</taxon>
        <taxon>Microseira</taxon>
    </lineage>
</organism>
<dbReference type="Gene3D" id="3.30.420.40">
    <property type="match status" value="2"/>
</dbReference>
<dbReference type="Proteomes" id="UP001050975">
    <property type="component" value="Unassembled WGS sequence"/>
</dbReference>
<comment type="similarity">
    <text evidence="1">Belongs to the FGGY kinase family.</text>
</comment>
<evidence type="ECO:0000256" key="3">
    <source>
        <dbReference type="ARBA" id="ARBA00022777"/>
    </source>
</evidence>
<sequence>MLLGIDLGTGSAKALLLATDGSVTGEASSSYPVHAPRPGWAESEPMDWWLAVGEAVRKAVGNYAGQVQAIALSGQMHGIVLADDSGQPLRRAILWADTRSSATLNAYHALDGTILERLGNPITAGMAGPSLLWLREYEPTVYTEARWALQPKDWLRLRLTGEVATEPSDASGTLLYDVVSDNWATDAISALNLRWDWLPKIIASSAIAGYLTTEASEHLGLRVGLPVIAGAADTAAAALGNGLIEPGLAQLTIGTGAQIITPRSQPIIDPHGCTHLYRAALPHQWYTLAAMQNAGLALEWVRSILGWSWQQVYTKAFSVPPGCEGLTFLPYLTGERTPHLKSSGDW</sequence>
<keyword evidence="2" id="KW-0808">Transferase</keyword>
<dbReference type="RefSeq" id="WP_226585912.1">
    <property type="nucleotide sequence ID" value="NZ_BLAY01000082.1"/>
</dbReference>
<dbReference type="PANTHER" id="PTHR43095">
    <property type="entry name" value="SUGAR KINASE"/>
    <property type="match status" value="1"/>
</dbReference>
<keyword evidence="3" id="KW-0418">Kinase</keyword>
<dbReference type="AlphaFoldDB" id="A0AAV3WJD3"/>